<keyword evidence="2" id="KW-1185">Reference proteome</keyword>
<dbReference type="Proteomes" id="UP000250275">
    <property type="component" value="Unassembled WGS sequence"/>
</dbReference>
<organism evidence="1 2">
    <name type="scientific">Eufriesea mexicana</name>
    <dbReference type="NCBI Taxonomy" id="516756"/>
    <lineage>
        <taxon>Eukaryota</taxon>
        <taxon>Metazoa</taxon>
        <taxon>Ecdysozoa</taxon>
        <taxon>Arthropoda</taxon>
        <taxon>Hexapoda</taxon>
        <taxon>Insecta</taxon>
        <taxon>Pterygota</taxon>
        <taxon>Neoptera</taxon>
        <taxon>Endopterygota</taxon>
        <taxon>Hymenoptera</taxon>
        <taxon>Apocrita</taxon>
        <taxon>Aculeata</taxon>
        <taxon>Apoidea</taxon>
        <taxon>Anthophila</taxon>
        <taxon>Apidae</taxon>
        <taxon>Eufriesea</taxon>
    </lineage>
</organism>
<name>A0A310SH63_9HYME</name>
<dbReference type="AlphaFoldDB" id="A0A310SH63"/>
<accession>A0A310SH63</accession>
<dbReference type="EMBL" id="KQ760116">
    <property type="protein sequence ID" value="OAD61940.1"/>
    <property type="molecule type" value="Genomic_DNA"/>
</dbReference>
<gene>
    <name evidence="1" type="ORF">WN48_05507</name>
</gene>
<evidence type="ECO:0000313" key="1">
    <source>
        <dbReference type="EMBL" id="OAD61940.1"/>
    </source>
</evidence>
<evidence type="ECO:0000313" key="2">
    <source>
        <dbReference type="Proteomes" id="UP000250275"/>
    </source>
</evidence>
<protein>
    <submittedName>
        <fullName evidence="1">Uncharacterized protein</fullName>
    </submittedName>
</protein>
<reference evidence="1 2" key="1">
    <citation type="submission" date="2015-07" db="EMBL/GenBank/DDBJ databases">
        <title>The genome of Eufriesea mexicana.</title>
        <authorList>
            <person name="Pan H."/>
            <person name="Kapheim K."/>
        </authorList>
    </citation>
    <scope>NUCLEOTIDE SEQUENCE [LARGE SCALE GENOMIC DNA]</scope>
    <source>
        <strain evidence="1">0111107269</strain>
        <tissue evidence="1">Whole body</tissue>
    </source>
</reference>
<sequence length="68" mass="7937">MITIQRIHLLESRKEREETNFLIIIDQEGITCDTLDQIIRSINKFSVKENSKFSVDVAATRLEFILNV</sequence>
<proteinExistence type="predicted"/>